<dbReference type="AlphaFoldDB" id="A0A1F5V7N0"/>
<reference evidence="5 6" key="1">
    <citation type="journal article" date="2016" name="Nat. Commun.">
        <title>Thousands of microbial genomes shed light on interconnected biogeochemical processes in an aquifer system.</title>
        <authorList>
            <person name="Anantharaman K."/>
            <person name="Brown C.T."/>
            <person name="Hug L.A."/>
            <person name="Sharon I."/>
            <person name="Castelle C.J."/>
            <person name="Probst A.J."/>
            <person name="Thomas B.C."/>
            <person name="Singh A."/>
            <person name="Wilkins M.J."/>
            <person name="Karaoz U."/>
            <person name="Brodie E.L."/>
            <person name="Williams K.H."/>
            <person name="Hubbard S.S."/>
            <person name="Banfield J.F."/>
        </authorList>
    </citation>
    <scope>NUCLEOTIDE SEQUENCE [LARGE SCALE GENOMIC DNA]</scope>
</reference>
<dbReference type="InterPro" id="IPR016039">
    <property type="entry name" value="Thiolase-like"/>
</dbReference>
<name>A0A1F5V7N0_9BACT</name>
<dbReference type="PROSITE" id="PS52004">
    <property type="entry name" value="KS3_2"/>
    <property type="match status" value="1"/>
</dbReference>
<evidence type="ECO:0000313" key="6">
    <source>
        <dbReference type="Proteomes" id="UP000178943"/>
    </source>
</evidence>
<dbReference type="STRING" id="1817863.A2Y62_05950"/>
<dbReference type="Proteomes" id="UP000178943">
    <property type="component" value="Unassembled WGS sequence"/>
</dbReference>
<dbReference type="InterPro" id="IPR000794">
    <property type="entry name" value="Beta-ketoacyl_synthase"/>
</dbReference>
<dbReference type="PANTHER" id="PTHR11712">
    <property type="entry name" value="POLYKETIDE SYNTHASE-RELATED"/>
    <property type="match status" value="1"/>
</dbReference>
<evidence type="ECO:0000259" key="4">
    <source>
        <dbReference type="PROSITE" id="PS52004"/>
    </source>
</evidence>
<proteinExistence type="inferred from homology"/>
<dbReference type="Pfam" id="PF02801">
    <property type="entry name" value="Ketoacyl-synt_C"/>
    <property type="match status" value="1"/>
</dbReference>
<dbReference type="InterPro" id="IPR014030">
    <property type="entry name" value="Ketoacyl_synth_N"/>
</dbReference>
<evidence type="ECO:0000313" key="5">
    <source>
        <dbReference type="EMBL" id="OGF59433.1"/>
    </source>
</evidence>
<dbReference type="SUPFAM" id="SSF53901">
    <property type="entry name" value="Thiolase-like"/>
    <property type="match status" value="2"/>
</dbReference>
<comment type="similarity">
    <text evidence="1 3">Belongs to the thiolase-like superfamily. Beta-ketoacyl-ACP synthases family.</text>
</comment>
<comment type="caution">
    <text evidence="5">The sequence shown here is derived from an EMBL/GenBank/DDBJ whole genome shotgun (WGS) entry which is preliminary data.</text>
</comment>
<keyword evidence="2 3" id="KW-0808">Transferase</keyword>
<dbReference type="InterPro" id="IPR020841">
    <property type="entry name" value="PKS_Beta-ketoAc_synthase_dom"/>
</dbReference>
<organism evidence="5 6">
    <name type="scientific">Candidatus Fischerbacteria bacterium RBG_13_37_8</name>
    <dbReference type="NCBI Taxonomy" id="1817863"/>
    <lineage>
        <taxon>Bacteria</taxon>
        <taxon>Candidatus Fischeribacteriota</taxon>
    </lineage>
</organism>
<feature type="domain" description="Ketosynthase family 3 (KS3)" evidence="4">
    <location>
        <begin position="2"/>
        <end position="417"/>
    </location>
</feature>
<evidence type="ECO:0000256" key="2">
    <source>
        <dbReference type="ARBA" id="ARBA00022679"/>
    </source>
</evidence>
<dbReference type="GO" id="GO:0004315">
    <property type="term" value="F:3-oxoacyl-[acyl-carrier-protein] synthase activity"/>
    <property type="evidence" value="ECO:0007669"/>
    <property type="project" value="TreeGrafter"/>
</dbReference>
<protein>
    <recommendedName>
        <fullName evidence="4">Ketosynthase family 3 (KS3) domain-containing protein</fullName>
    </recommendedName>
</protein>
<dbReference type="GO" id="GO:0005829">
    <property type="term" value="C:cytosol"/>
    <property type="evidence" value="ECO:0007669"/>
    <property type="project" value="TreeGrafter"/>
</dbReference>
<dbReference type="Gene3D" id="3.40.47.10">
    <property type="match status" value="1"/>
</dbReference>
<dbReference type="PANTHER" id="PTHR11712:SF336">
    <property type="entry name" value="3-OXOACYL-[ACYL-CARRIER-PROTEIN] SYNTHASE, MITOCHONDRIAL"/>
    <property type="match status" value="1"/>
</dbReference>
<dbReference type="CDD" id="cd00834">
    <property type="entry name" value="KAS_I_II"/>
    <property type="match status" value="1"/>
</dbReference>
<dbReference type="SMART" id="SM00825">
    <property type="entry name" value="PKS_KS"/>
    <property type="match status" value="1"/>
</dbReference>
<sequence length="418" mass="44623">MKKKVAITGIGMVSPLGIGARINWEKLKNGITGIGRAEFTGSDAFPHSMCGMVPEFDPTEYIANLKLLKLMNNESMLGAVAAKLALEDAGIGNTYAPEQQGLYFGAGLTSGELSDLLPLVEDSLDEQGNFSYYHMGTNALPNCNPLLSFKILTNMPLCYISILFNIKGPNLIFNPWSSRTAQAIGEGMRAIQEGELECAVVGGCDSKSNYAGFLIFSKLGLLSAKGICCPFNRRRDGIILSEGATVLVLEDFAKAHERGANIYAELAGYGNTTSPTTDKYWVDDPAVLVRTIEIALADAGITANDIDYVCASASSVPEGDMVEAQALETVFKESPAIIGSVKGHVGDMLAAASPFALATACLALKEQIVPPLLNFEQSEEDIVLRFCGSSAENQKLRAVLVNAFEMGNAKVSIIVRNV</sequence>
<dbReference type="EMBL" id="MFGW01000214">
    <property type="protein sequence ID" value="OGF59433.1"/>
    <property type="molecule type" value="Genomic_DNA"/>
</dbReference>
<accession>A0A1F5V7N0</accession>
<dbReference type="GO" id="GO:0006633">
    <property type="term" value="P:fatty acid biosynthetic process"/>
    <property type="evidence" value="ECO:0007669"/>
    <property type="project" value="TreeGrafter"/>
</dbReference>
<dbReference type="InterPro" id="IPR014031">
    <property type="entry name" value="Ketoacyl_synth_C"/>
</dbReference>
<gene>
    <name evidence="5" type="ORF">A2Y62_05950</name>
</gene>
<evidence type="ECO:0000256" key="3">
    <source>
        <dbReference type="RuleBase" id="RU003694"/>
    </source>
</evidence>
<dbReference type="Pfam" id="PF00109">
    <property type="entry name" value="ketoacyl-synt"/>
    <property type="match status" value="1"/>
</dbReference>
<evidence type="ECO:0000256" key="1">
    <source>
        <dbReference type="ARBA" id="ARBA00008467"/>
    </source>
</evidence>